<proteinExistence type="predicted"/>
<evidence type="ECO:0000313" key="2">
    <source>
        <dbReference type="Proteomes" id="UP000325313"/>
    </source>
</evidence>
<dbReference type="Proteomes" id="UP000325313">
    <property type="component" value="Unassembled WGS sequence"/>
</dbReference>
<name>A0A5B0LJ48_PUCGR</name>
<gene>
    <name evidence="1" type="ORF">PGTUg99_004891</name>
</gene>
<organism evidence="1 2">
    <name type="scientific">Puccinia graminis f. sp. tritici</name>
    <dbReference type="NCBI Taxonomy" id="56615"/>
    <lineage>
        <taxon>Eukaryota</taxon>
        <taxon>Fungi</taxon>
        <taxon>Dikarya</taxon>
        <taxon>Basidiomycota</taxon>
        <taxon>Pucciniomycotina</taxon>
        <taxon>Pucciniomycetes</taxon>
        <taxon>Pucciniales</taxon>
        <taxon>Pucciniaceae</taxon>
        <taxon>Puccinia</taxon>
    </lineage>
</organism>
<protein>
    <submittedName>
        <fullName evidence="1">Uncharacterized protein</fullName>
    </submittedName>
</protein>
<dbReference type="AlphaFoldDB" id="A0A5B0LJ48"/>
<dbReference type="EMBL" id="VDEP01000518">
    <property type="protein sequence ID" value="KAA1063923.1"/>
    <property type="molecule type" value="Genomic_DNA"/>
</dbReference>
<reference evidence="1 2" key="1">
    <citation type="submission" date="2019-05" db="EMBL/GenBank/DDBJ databases">
        <title>Emergence of the Ug99 lineage of the wheat stem rust pathogen through somatic hybridization.</title>
        <authorList>
            <person name="Li F."/>
            <person name="Upadhyaya N.M."/>
            <person name="Sperschneider J."/>
            <person name="Matny O."/>
            <person name="Nguyen-Phuc H."/>
            <person name="Mago R."/>
            <person name="Raley C."/>
            <person name="Miller M.E."/>
            <person name="Silverstein K.A.T."/>
            <person name="Henningsen E."/>
            <person name="Hirsch C.D."/>
            <person name="Visser B."/>
            <person name="Pretorius Z.A."/>
            <person name="Steffenson B.J."/>
            <person name="Schwessinger B."/>
            <person name="Dodds P.N."/>
            <person name="Figueroa M."/>
        </authorList>
    </citation>
    <scope>NUCLEOTIDE SEQUENCE [LARGE SCALE GENOMIC DNA]</scope>
    <source>
        <strain evidence="1 2">Ug99</strain>
    </source>
</reference>
<accession>A0A5B0LJ48</accession>
<sequence length="109" mass="11902">MTGKGYTYPADDRSLPTSDGVEYVRDRLRLVIKHHGQISVVGPDDSLWEYVLHLMIGKDRSSGGVLCTQSDAESDRPSGGYTPSVTSLYAEYTLQSMAGKKLVNGVYSV</sequence>
<comment type="caution">
    <text evidence="1">The sequence shown here is derived from an EMBL/GenBank/DDBJ whole genome shotgun (WGS) entry which is preliminary data.</text>
</comment>
<evidence type="ECO:0000313" key="1">
    <source>
        <dbReference type="EMBL" id="KAA1063923.1"/>
    </source>
</evidence>